<proteinExistence type="predicted"/>
<dbReference type="PROSITE" id="PS50110">
    <property type="entry name" value="RESPONSE_REGULATORY"/>
    <property type="match status" value="1"/>
</dbReference>
<dbReference type="Gene3D" id="3.30.70.270">
    <property type="match status" value="1"/>
</dbReference>
<gene>
    <name evidence="6" type="ORF">ACFOE0_16210</name>
</gene>
<dbReference type="PROSITE" id="PS50887">
    <property type="entry name" value="GGDEF"/>
    <property type="match status" value="1"/>
</dbReference>
<accession>A0ABV7GHL2</accession>
<dbReference type="Proteomes" id="UP001595621">
    <property type="component" value="Unassembled WGS sequence"/>
</dbReference>
<keyword evidence="7" id="KW-1185">Reference proteome</keyword>
<sequence length="299" mass="33719">MSYPKQNVLLIEDQDLDAKVVIRSLKQVTGIRFDVRVVKRVSDVESTISDFVPNVVLADLSLPDSQCDETVRRIMNMQIDAPVVVLTGIDDELIDMTSMEMGVQDYMLKEDINPRSIKKTILHAMERYKLHNMLEDLANKDSLTRAFNRRYFFNQAQIEFERAKRYQTSLSIALFDIDNFKMINDEYGHLAGDDVLKSIVADMLSIVRTVDIVARFGGEEFVILLPHTELEGALVLANRILTEIAGKKVLAAGQAINVTLSCGVTKFSNEMNEFKDVLNLADQALYDAKSNGKNCVMSK</sequence>
<evidence type="ECO:0000259" key="5">
    <source>
        <dbReference type="PROSITE" id="PS50887"/>
    </source>
</evidence>
<dbReference type="InterPro" id="IPR043128">
    <property type="entry name" value="Rev_trsase/Diguanyl_cyclase"/>
</dbReference>
<evidence type="ECO:0000256" key="3">
    <source>
        <dbReference type="PROSITE-ProRule" id="PRU00169"/>
    </source>
</evidence>
<dbReference type="Gene3D" id="3.40.50.2300">
    <property type="match status" value="1"/>
</dbReference>
<dbReference type="SMART" id="SM00448">
    <property type="entry name" value="REC"/>
    <property type="match status" value="1"/>
</dbReference>
<evidence type="ECO:0000256" key="1">
    <source>
        <dbReference type="ARBA" id="ARBA00012528"/>
    </source>
</evidence>
<comment type="caution">
    <text evidence="6">The sequence shown here is derived from an EMBL/GenBank/DDBJ whole genome shotgun (WGS) entry which is preliminary data.</text>
</comment>
<protein>
    <recommendedName>
        <fullName evidence="1">diguanylate cyclase</fullName>
        <ecNumber evidence="1">2.7.7.65</ecNumber>
    </recommendedName>
</protein>
<dbReference type="SUPFAM" id="SSF52172">
    <property type="entry name" value="CheY-like"/>
    <property type="match status" value="1"/>
</dbReference>
<comment type="catalytic activity">
    <reaction evidence="2">
        <text>2 GTP = 3',3'-c-di-GMP + 2 diphosphate</text>
        <dbReference type="Rhea" id="RHEA:24898"/>
        <dbReference type="ChEBI" id="CHEBI:33019"/>
        <dbReference type="ChEBI" id="CHEBI:37565"/>
        <dbReference type="ChEBI" id="CHEBI:58805"/>
        <dbReference type="EC" id="2.7.7.65"/>
    </reaction>
</comment>
<dbReference type="InterPro" id="IPR001789">
    <property type="entry name" value="Sig_transdc_resp-reg_receiver"/>
</dbReference>
<dbReference type="PANTHER" id="PTHR45138">
    <property type="entry name" value="REGULATORY COMPONENTS OF SENSORY TRANSDUCTION SYSTEM"/>
    <property type="match status" value="1"/>
</dbReference>
<feature type="domain" description="Response regulatory" evidence="4">
    <location>
        <begin position="7"/>
        <end position="124"/>
    </location>
</feature>
<dbReference type="SMART" id="SM00267">
    <property type="entry name" value="GGDEF"/>
    <property type="match status" value="1"/>
</dbReference>
<dbReference type="EC" id="2.7.7.65" evidence="1"/>
<dbReference type="SUPFAM" id="SSF55073">
    <property type="entry name" value="Nucleotide cyclase"/>
    <property type="match status" value="1"/>
</dbReference>
<dbReference type="GO" id="GO:0052621">
    <property type="term" value="F:diguanylate cyclase activity"/>
    <property type="evidence" value="ECO:0007669"/>
    <property type="project" value="UniProtKB-EC"/>
</dbReference>
<evidence type="ECO:0000313" key="7">
    <source>
        <dbReference type="Proteomes" id="UP001595621"/>
    </source>
</evidence>
<feature type="domain" description="GGDEF" evidence="5">
    <location>
        <begin position="168"/>
        <end position="299"/>
    </location>
</feature>
<dbReference type="NCBIfam" id="TIGR00254">
    <property type="entry name" value="GGDEF"/>
    <property type="match status" value="1"/>
</dbReference>
<dbReference type="InterPro" id="IPR050469">
    <property type="entry name" value="Diguanylate_Cyclase"/>
</dbReference>
<dbReference type="CDD" id="cd01949">
    <property type="entry name" value="GGDEF"/>
    <property type="match status" value="1"/>
</dbReference>
<dbReference type="RefSeq" id="WP_248936224.1">
    <property type="nucleotide sequence ID" value="NZ_JAKILF010000004.1"/>
</dbReference>
<evidence type="ECO:0000256" key="2">
    <source>
        <dbReference type="ARBA" id="ARBA00034247"/>
    </source>
</evidence>
<keyword evidence="3" id="KW-0597">Phosphoprotein</keyword>
<evidence type="ECO:0000313" key="6">
    <source>
        <dbReference type="EMBL" id="MFC3139715.1"/>
    </source>
</evidence>
<evidence type="ECO:0000259" key="4">
    <source>
        <dbReference type="PROSITE" id="PS50110"/>
    </source>
</evidence>
<keyword evidence="6" id="KW-0548">Nucleotidyltransferase</keyword>
<dbReference type="EMBL" id="JBHRTD010000017">
    <property type="protein sequence ID" value="MFC3139715.1"/>
    <property type="molecule type" value="Genomic_DNA"/>
</dbReference>
<dbReference type="InterPro" id="IPR029787">
    <property type="entry name" value="Nucleotide_cyclase"/>
</dbReference>
<organism evidence="6 7">
    <name type="scientific">Shewanella submarina</name>
    <dbReference type="NCBI Taxonomy" id="2016376"/>
    <lineage>
        <taxon>Bacteria</taxon>
        <taxon>Pseudomonadati</taxon>
        <taxon>Pseudomonadota</taxon>
        <taxon>Gammaproteobacteria</taxon>
        <taxon>Alteromonadales</taxon>
        <taxon>Shewanellaceae</taxon>
        <taxon>Shewanella</taxon>
    </lineage>
</organism>
<name>A0ABV7GHL2_9GAMM</name>
<feature type="modified residue" description="4-aspartylphosphate" evidence="3">
    <location>
        <position position="59"/>
    </location>
</feature>
<dbReference type="InterPro" id="IPR011006">
    <property type="entry name" value="CheY-like_superfamily"/>
</dbReference>
<reference evidence="7" key="1">
    <citation type="journal article" date="2019" name="Int. J. Syst. Evol. Microbiol.">
        <title>The Global Catalogue of Microorganisms (GCM) 10K type strain sequencing project: providing services to taxonomists for standard genome sequencing and annotation.</title>
        <authorList>
            <consortium name="The Broad Institute Genomics Platform"/>
            <consortium name="The Broad Institute Genome Sequencing Center for Infectious Disease"/>
            <person name="Wu L."/>
            <person name="Ma J."/>
        </authorList>
    </citation>
    <scope>NUCLEOTIDE SEQUENCE [LARGE SCALE GENOMIC DNA]</scope>
    <source>
        <strain evidence="7">KCTC 52277</strain>
    </source>
</reference>
<dbReference type="Pfam" id="PF00990">
    <property type="entry name" value="GGDEF"/>
    <property type="match status" value="1"/>
</dbReference>
<dbReference type="PANTHER" id="PTHR45138:SF9">
    <property type="entry name" value="DIGUANYLATE CYCLASE DGCM-RELATED"/>
    <property type="match status" value="1"/>
</dbReference>
<dbReference type="InterPro" id="IPR000160">
    <property type="entry name" value="GGDEF_dom"/>
</dbReference>
<dbReference type="Pfam" id="PF00072">
    <property type="entry name" value="Response_reg"/>
    <property type="match status" value="1"/>
</dbReference>
<dbReference type="CDD" id="cd00156">
    <property type="entry name" value="REC"/>
    <property type="match status" value="1"/>
</dbReference>
<keyword evidence="6" id="KW-0808">Transferase</keyword>